<reference evidence="1" key="2">
    <citation type="submission" date="2018-05" db="EMBL/GenBank/DDBJ databases">
        <title>OgluRS3 (Oryza glumaepatula Reference Sequence Version 3).</title>
        <authorList>
            <person name="Zhang J."/>
            <person name="Kudrna D."/>
            <person name="Lee S."/>
            <person name="Talag J."/>
            <person name="Welchert J."/>
            <person name="Wing R.A."/>
        </authorList>
    </citation>
    <scope>NUCLEOTIDE SEQUENCE [LARGE SCALE GENOMIC DNA]</scope>
</reference>
<proteinExistence type="predicted"/>
<dbReference type="HOGENOM" id="CLU_150294_0_0_1"/>
<dbReference type="EnsemblPlants" id="OGLUM03G05230.4">
    <property type="protein sequence ID" value="OGLUM03G05230.4"/>
    <property type="gene ID" value="OGLUM03G05230"/>
</dbReference>
<dbReference type="Pfam" id="PF23174">
    <property type="entry name" value="bHLH_ILI"/>
    <property type="match status" value="1"/>
</dbReference>
<dbReference type="Gramene" id="OGLUM03G05230.4">
    <property type="protein sequence ID" value="OGLUM03G05230.4"/>
    <property type="gene ID" value="OGLUM03G05230"/>
</dbReference>
<dbReference type="InterPro" id="IPR044293">
    <property type="entry name" value="PRE"/>
</dbReference>
<name>A0A0D9Z2Q0_9ORYZ</name>
<reference evidence="1" key="1">
    <citation type="submission" date="2015-04" db="UniProtKB">
        <authorList>
            <consortium name="EnsemblPlants"/>
        </authorList>
    </citation>
    <scope>IDENTIFICATION</scope>
</reference>
<dbReference type="PANTHER" id="PTHR46446">
    <property type="entry name" value="TRANSCRIPTION FACTOR PRE"/>
    <property type="match status" value="1"/>
</dbReference>
<evidence type="ECO:0000313" key="1">
    <source>
        <dbReference type="EnsemblPlants" id="OGLUM03G05230.4"/>
    </source>
</evidence>
<dbReference type="AlphaFoldDB" id="A0A0D9Z2Q0"/>
<protein>
    <recommendedName>
        <fullName evidence="3">BHLH domain-containing protein</fullName>
    </recommendedName>
</protein>
<dbReference type="STRING" id="40148.A0A0D9Z2Q0"/>
<sequence>MRASAREWLKWGCQDSRSSESKILFMPHGPDASALISVLVLPDSLRSNNTYSVTHACIDYQAPQDMGCGCQMIGEETSQHRDTAESDTHHEVPSSRVLQETCNYIRSLHQEVDDLSERLSELLATSDMSSAQAAIIRSLLM</sequence>
<keyword evidence="2" id="KW-1185">Reference proteome</keyword>
<dbReference type="GO" id="GO:0046983">
    <property type="term" value="F:protein dimerization activity"/>
    <property type="evidence" value="ECO:0007669"/>
    <property type="project" value="InterPro"/>
</dbReference>
<accession>A0A0D9Z2Q0</accession>
<evidence type="ECO:0008006" key="3">
    <source>
        <dbReference type="Google" id="ProtNLM"/>
    </source>
</evidence>
<dbReference type="GO" id="GO:0040008">
    <property type="term" value="P:regulation of growth"/>
    <property type="evidence" value="ECO:0007669"/>
    <property type="project" value="InterPro"/>
</dbReference>
<dbReference type="Proteomes" id="UP000026961">
    <property type="component" value="Chromosome 3"/>
</dbReference>
<dbReference type="GO" id="GO:0006355">
    <property type="term" value="P:regulation of DNA-templated transcription"/>
    <property type="evidence" value="ECO:0007669"/>
    <property type="project" value="InterPro"/>
</dbReference>
<dbReference type="PANTHER" id="PTHR46446:SF38">
    <property type="entry name" value="TRANSCRIPTION FACTOR ILI6"/>
    <property type="match status" value="1"/>
</dbReference>
<evidence type="ECO:0000313" key="2">
    <source>
        <dbReference type="Proteomes" id="UP000026961"/>
    </source>
</evidence>
<organism evidence="1">
    <name type="scientific">Oryza glumipatula</name>
    <dbReference type="NCBI Taxonomy" id="40148"/>
    <lineage>
        <taxon>Eukaryota</taxon>
        <taxon>Viridiplantae</taxon>
        <taxon>Streptophyta</taxon>
        <taxon>Embryophyta</taxon>
        <taxon>Tracheophyta</taxon>
        <taxon>Spermatophyta</taxon>
        <taxon>Magnoliopsida</taxon>
        <taxon>Liliopsida</taxon>
        <taxon>Poales</taxon>
        <taxon>Poaceae</taxon>
        <taxon>BOP clade</taxon>
        <taxon>Oryzoideae</taxon>
        <taxon>Oryzeae</taxon>
        <taxon>Oryzinae</taxon>
        <taxon>Oryza</taxon>
    </lineage>
</organism>